<dbReference type="EMBL" id="KN838707">
    <property type="protein sequence ID" value="KIJ96902.1"/>
    <property type="molecule type" value="Genomic_DNA"/>
</dbReference>
<keyword evidence="3" id="KW-1185">Reference proteome</keyword>
<organism evidence="2 3">
    <name type="scientific">Laccaria amethystina LaAM-08-1</name>
    <dbReference type="NCBI Taxonomy" id="1095629"/>
    <lineage>
        <taxon>Eukaryota</taxon>
        <taxon>Fungi</taxon>
        <taxon>Dikarya</taxon>
        <taxon>Basidiomycota</taxon>
        <taxon>Agaricomycotina</taxon>
        <taxon>Agaricomycetes</taxon>
        <taxon>Agaricomycetidae</taxon>
        <taxon>Agaricales</taxon>
        <taxon>Agaricineae</taxon>
        <taxon>Hydnangiaceae</taxon>
        <taxon>Laccaria</taxon>
    </lineage>
</organism>
<evidence type="ECO:0000313" key="2">
    <source>
        <dbReference type="EMBL" id="KIJ96902.1"/>
    </source>
</evidence>
<evidence type="ECO:0000256" key="1">
    <source>
        <dbReference type="SAM" id="MobiDB-lite"/>
    </source>
</evidence>
<name>A0A0C9XL69_9AGAR</name>
<feature type="region of interest" description="Disordered" evidence="1">
    <location>
        <begin position="166"/>
        <end position="190"/>
    </location>
</feature>
<sequence>MAENWDENSSSFSPWWHNAEDKPTALSNAPRHGEEQHIDSTFNSHSPFFTHNNLPSGSFETFQYNLPGFEMPHTLPAFAPEPGVQEAELLSPNLPISPNPGTWFGSDASLSQPFFPFRPDETSEFDKQILRPAPHAHTLHSLPPPAAPLSLSTGFGAIRSAGASARFSPHHSSSRSSASHSQHQSTSAAASASSGEIADWPLGAEFVTILSGAGEAIIGWKDFVAKNAPATKRWLNRLSTLDRTAATFINASLARDIIYGQLPSQQQILISVRKFFASEHLVKEFNSFSTARYANEASILKEWVDAKPKTNLCWANPRKISWVGNNPFLIRLSSATTDSYVKQLGDSVVGMRAASNRMVAHFLSNDRPASFNPSAFSYIDFSLVHSYGTRPGRDAATSSNQGGANHLLEYYGNADFRAIVAGMIKPHFPYIAYVSQIRYQAMLIGLFNIPGAMVVAATRRFLSGVDEIASMPESSRRGLSTLEECCLQQFKDLEILLTSPAPPADGGHERNAHYRQAIGFTIEVLQDIWPAWQDPATFIDADRGDIKKILTLLGPI</sequence>
<protein>
    <submittedName>
        <fullName evidence="2">Uncharacterized protein</fullName>
    </submittedName>
</protein>
<feature type="compositionally biased region" description="Low complexity" evidence="1">
    <location>
        <begin position="174"/>
        <end position="190"/>
    </location>
</feature>
<evidence type="ECO:0000313" key="3">
    <source>
        <dbReference type="Proteomes" id="UP000054477"/>
    </source>
</evidence>
<dbReference type="HOGENOM" id="CLU_490061_0_0_1"/>
<dbReference type="AlphaFoldDB" id="A0A0C9XL69"/>
<proteinExistence type="predicted"/>
<dbReference type="Proteomes" id="UP000054477">
    <property type="component" value="Unassembled WGS sequence"/>
</dbReference>
<accession>A0A0C9XL69</accession>
<gene>
    <name evidence="2" type="ORF">K443DRAFT_10271</name>
</gene>
<reference evidence="2 3" key="1">
    <citation type="submission" date="2014-04" db="EMBL/GenBank/DDBJ databases">
        <authorList>
            <consortium name="DOE Joint Genome Institute"/>
            <person name="Kuo A."/>
            <person name="Kohler A."/>
            <person name="Nagy L.G."/>
            <person name="Floudas D."/>
            <person name="Copeland A."/>
            <person name="Barry K.W."/>
            <person name="Cichocki N."/>
            <person name="Veneault-Fourrey C."/>
            <person name="LaButti K."/>
            <person name="Lindquist E.A."/>
            <person name="Lipzen A."/>
            <person name="Lundell T."/>
            <person name="Morin E."/>
            <person name="Murat C."/>
            <person name="Sun H."/>
            <person name="Tunlid A."/>
            <person name="Henrissat B."/>
            <person name="Grigoriev I.V."/>
            <person name="Hibbett D.S."/>
            <person name="Martin F."/>
            <person name="Nordberg H.P."/>
            <person name="Cantor M.N."/>
            <person name="Hua S.X."/>
        </authorList>
    </citation>
    <scope>NUCLEOTIDE SEQUENCE [LARGE SCALE GENOMIC DNA]</scope>
    <source>
        <strain evidence="2 3">LaAM-08-1</strain>
    </source>
</reference>
<feature type="region of interest" description="Disordered" evidence="1">
    <location>
        <begin position="1"/>
        <end position="44"/>
    </location>
</feature>
<reference evidence="3" key="2">
    <citation type="submission" date="2015-01" db="EMBL/GenBank/DDBJ databases">
        <title>Evolutionary Origins and Diversification of the Mycorrhizal Mutualists.</title>
        <authorList>
            <consortium name="DOE Joint Genome Institute"/>
            <consortium name="Mycorrhizal Genomics Consortium"/>
            <person name="Kohler A."/>
            <person name="Kuo A."/>
            <person name="Nagy L.G."/>
            <person name="Floudas D."/>
            <person name="Copeland A."/>
            <person name="Barry K.W."/>
            <person name="Cichocki N."/>
            <person name="Veneault-Fourrey C."/>
            <person name="LaButti K."/>
            <person name="Lindquist E.A."/>
            <person name="Lipzen A."/>
            <person name="Lundell T."/>
            <person name="Morin E."/>
            <person name="Murat C."/>
            <person name="Riley R."/>
            <person name="Ohm R."/>
            <person name="Sun H."/>
            <person name="Tunlid A."/>
            <person name="Henrissat B."/>
            <person name="Grigoriev I.V."/>
            <person name="Hibbett D.S."/>
            <person name="Martin F."/>
        </authorList>
    </citation>
    <scope>NUCLEOTIDE SEQUENCE [LARGE SCALE GENOMIC DNA]</scope>
    <source>
        <strain evidence="3">LaAM-08-1</strain>
    </source>
</reference>